<proteinExistence type="predicted"/>
<evidence type="ECO:0000313" key="2">
    <source>
        <dbReference type="EMBL" id="RYN40494.1"/>
    </source>
</evidence>
<dbReference type="AlphaFoldDB" id="A0A4Q4M2H9"/>
<feature type="region of interest" description="Disordered" evidence="1">
    <location>
        <begin position="1"/>
        <end position="66"/>
    </location>
</feature>
<reference evidence="3" key="1">
    <citation type="journal article" date="2019" name="bioRxiv">
        <title>Genomics, evolutionary history and diagnostics of the Alternaria alternata species group including apple and Asian pear pathotypes.</title>
        <authorList>
            <person name="Armitage A.D."/>
            <person name="Cockerton H.M."/>
            <person name="Sreenivasaprasad S."/>
            <person name="Woodhall J.W."/>
            <person name="Lane C.R."/>
            <person name="Harrison R.J."/>
            <person name="Clarkson J.P."/>
        </authorList>
    </citation>
    <scope>NUCLEOTIDE SEQUENCE [LARGE SCALE GENOMIC DNA]</scope>
    <source>
        <strain evidence="3">FERA 1177</strain>
    </source>
</reference>
<accession>A0A4Q4M2H9</accession>
<dbReference type="EMBL" id="PDXD01000734">
    <property type="protein sequence ID" value="RYN40494.1"/>
    <property type="molecule type" value="Genomic_DNA"/>
</dbReference>
<protein>
    <submittedName>
        <fullName evidence="2">Uncharacterized protein</fullName>
    </submittedName>
</protein>
<feature type="compositionally biased region" description="Polar residues" evidence="1">
    <location>
        <begin position="54"/>
        <end position="66"/>
    </location>
</feature>
<sequence length="66" mass="7189">MGEFRTPFSGPASNGQPPSFGYHGDHESDRHQVPVDGLPVQHPSYPYPPPIETQWPSANGFLPSST</sequence>
<evidence type="ECO:0000313" key="3">
    <source>
        <dbReference type="Proteomes" id="UP000291422"/>
    </source>
</evidence>
<evidence type="ECO:0000256" key="1">
    <source>
        <dbReference type="SAM" id="MobiDB-lite"/>
    </source>
</evidence>
<feature type="non-terminal residue" evidence="2">
    <location>
        <position position="66"/>
    </location>
</feature>
<dbReference type="Proteomes" id="UP000291422">
    <property type="component" value="Unassembled WGS sequence"/>
</dbReference>
<organism evidence="2 3">
    <name type="scientific">Alternaria alternata</name>
    <name type="common">Alternaria rot fungus</name>
    <name type="synonym">Torula alternata</name>
    <dbReference type="NCBI Taxonomy" id="5599"/>
    <lineage>
        <taxon>Eukaryota</taxon>
        <taxon>Fungi</taxon>
        <taxon>Dikarya</taxon>
        <taxon>Ascomycota</taxon>
        <taxon>Pezizomycotina</taxon>
        <taxon>Dothideomycetes</taxon>
        <taxon>Pleosporomycetidae</taxon>
        <taxon>Pleosporales</taxon>
        <taxon>Pleosporineae</taxon>
        <taxon>Pleosporaceae</taxon>
        <taxon>Alternaria</taxon>
        <taxon>Alternaria sect. Alternaria</taxon>
        <taxon>Alternaria alternata complex</taxon>
    </lineage>
</organism>
<dbReference type="VEuPathDB" id="FungiDB:CC77DRAFT_1034899"/>
<comment type="caution">
    <text evidence="2">The sequence shown here is derived from an EMBL/GenBank/DDBJ whole genome shotgun (WGS) entry which is preliminary data.</text>
</comment>
<gene>
    <name evidence="2" type="ORF">AA0117_g13580</name>
</gene>
<feature type="compositionally biased region" description="Basic and acidic residues" evidence="1">
    <location>
        <begin position="23"/>
        <end position="33"/>
    </location>
</feature>
<name>A0A4Q4M2H9_ALTAL</name>